<dbReference type="GO" id="GO:0005524">
    <property type="term" value="F:ATP binding"/>
    <property type="evidence" value="ECO:0007669"/>
    <property type="project" value="UniProtKB-KW"/>
</dbReference>
<evidence type="ECO:0000256" key="8">
    <source>
        <dbReference type="ARBA" id="ARBA00048679"/>
    </source>
</evidence>
<dbReference type="GO" id="GO:0004674">
    <property type="term" value="F:protein serine/threonine kinase activity"/>
    <property type="evidence" value="ECO:0007669"/>
    <property type="project" value="UniProtKB-KW"/>
</dbReference>
<evidence type="ECO:0000256" key="6">
    <source>
        <dbReference type="ARBA" id="ARBA00022840"/>
    </source>
</evidence>
<dbReference type="CDD" id="cd14014">
    <property type="entry name" value="STKc_PknB_like"/>
    <property type="match status" value="1"/>
</dbReference>
<comment type="catalytic activity">
    <reaction evidence="8">
        <text>L-seryl-[protein] + ATP = O-phospho-L-seryl-[protein] + ADP + H(+)</text>
        <dbReference type="Rhea" id="RHEA:17989"/>
        <dbReference type="Rhea" id="RHEA-COMP:9863"/>
        <dbReference type="Rhea" id="RHEA-COMP:11604"/>
        <dbReference type="ChEBI" id="CHEBI:15378"/>
        <dbReference type="ChEBI" id="CHEBI:29999"/>
        <dbReference type="ChEBI" id="CHEBI:30616"/>
        <dbReference type="ChEBI" id="CHEBI:83421"/>
        <dbReference type="ChEBI" id="CHEBI:456216"/>
        <dbReference type="EC" id="2.7.11.1"/>
    </reaction>
</comment>
<dbReference type="Pfam" id="PF00069">
    <property type="entry name" value="Pkinase"/>
    <property type="match status" value="1"/>
</dbReference>
<dbReference type="InterPro" id="IPR000719">
    <property type="entry name" value="Prot_kinase_dom"/>
</dbReference>
<organism evidence="12 13">
    <name type="scientific">Formimonas warabiya</name>
    <dbReference type="NCBI Taxonomy" id="1761012"/>
    <lineage>
        <taxon>Bacteria</taxon>
        <taxon>Bacillati</taxon>
        <taxon>Bacillota</taxon>
        <taxon>Clostridia</taxon>
        <taxon>Eubacteriales</taxon>
        <taxon>Peptococcaceae</taxon>
        <taxon>Candidatus Formimonas</taxon>
    </lineage>
</organism>
<feature type="domain" description="Protein kinase" evidence="10">
    <location>
        <begin position="10"/>
        <end position="271"/>
    </location>
</feature>
<evidence type="ECO:0000259" key="11">
    <source>
        <dbReference type="PROSITE" id="PS51178"/>
    </source>
</evidence>
<gene>
    <name evidence="12" type="ORF">DCMF_07800</name>
</gene>
<keyword evidence="5" id="KW-0418">Kinase</keyword>
<dbReference type="NCBIfam" id="NF033483">
    <property type="entry name" value="PknB_PASTA_kin"/>
    <property type="match status" value="1"/>
</dbReference>
<dbReference type="PROSITE" id="PS50011">
    <property type="entry name" value="PROTEIN_KINASE_DOM"/>
    <property type="match status" value="1"/>
</dbReference>
<dbReference type="PANTHER" id="PTHR43289:SF34">
    <property type="entry name" value="SERINE_THREONINE-PROTEIN KINASE YBDM-RELATED"/>
    <property type="match status" value="1"/>
</dbReference>
<dbReference type="Gene3D" id="3.30.200.20">
    <property type="entry name" value="Phosphorylase Kinase, domain 1"/>
    <property type="match status" value="1"/>
</dbReference>
<evidence type="ECO:0000259" key="10">
    <source>
        <dbReference type="PROSITE" id="PS50011"/>
    </source>
</evidence>
<evidence type="ECO:0000256" key="1">
    <source>
        <dbReference type="ARBA" id="ARBA00012513"/>
    </source>
</evidence>
<proteinExistence type="predicted"/>
<dbReference type="EMBL" id="CP017634">
    <property type="protein sequence ID" value="ATW24692.1"/>
    <property type="molecule type" value="Genomic_DNA"/>
</dbReference>
<evidence type="ECO:0000256" key="9">
    <source>
        <dbReference type="SAM" id="Phobius"/>
    </source>
</evidence>
<evidence type="ECO:0000256" key="7">
    <source>
        <dbReference type="ARBA" id="ARBA00047899"/>
    </source>
</evidence>
<keyword evidence="4" id="KW-0547">Nucleotide-binding</keyword>
<reference evidence="12 13" key="1">
    <citation type="submission" date="2016-10" db="EMBL/GenBank/DDBJ databases">
        <title>Complete Genome Sequence of Peptococcaceae strain DCMF.</title>
        <authorList>
            <person name="Edwards R.J."/>
            <person name="Holland S.I."/>
            <person name="Deshpande N.P."/>
            <person name="Wong Y.K."/>
            <person name="Ertan H."/>
            <person name="Manefield M."/>
            <person name="Russell T.L."/>
            <person name="Lee M.J."/>
        </authorList>
    </citation>
    <scope>NUCLEOTIDE SEQUENCE [LARGE SCALE GENOMIC DNA]</scope>
    <source>
        <strain evidence="12 13">DCMF</strain>
    </source>
</reference>
<dbReference type="InterPro" id="IPR011009">
    <property type="entry name" value="Kinase-like_dom_sf"/>
</dbReference>
<dbReference type="Gene3D" id="3.30.10.20">
    <property type="match status" value="3"/>
</dbReference>
<accession>A0A3G1KQE2</accession>
<keyword evidence="13" id="KW-1185">Reference proteome</keyword>
<keyword evidence="9" id="KW-0812">Transmembrane</keyword>
<evidence type="ECO:0000313" key="12">
    <source>
        <dbReference type="EMBL" id="ATW24692.1"/>
    </source>
</evidence>
<keyword evidence="3" id="KW-0808">Transferase</keyword>
<evidence type="ECO:0000313" key="13">
    <source>
        <dbReference type="Proteomes" id="UP000323521"/>
    </source>
</evidence>
<keyword evidence="9" id="KW-1133">Transmembrane helix</keyword>
<evidence type="ECO:0000256" key="2">
    <source>
        <dbReference type="ARBA" id="ARBA00022527"/>
    </source>
</evidence>
<dbReference type="KEGG" id="fwa:DCMF_07800"/>
<dbReference type="SMART" id="SM00740">
    <property type="entry name" value="PASTA"/>
    <property type="match status" value="3"/>
</dbReference>
<dbReference type="AlphaFoldDB" id="A0A3G1KQE2"/>
<dbReference type="EC" id="2.7.11.1" evidence="1"/>
<evidence type="ECO:0000256" key="4">
    <source>
        <dbReference type="ARBA" id="ARBA00022741"/>
    </source>
</evidence>
<dbReference type="Gene3D" id="1.10.510.10">
    <property type="entry name" value="Transferase(Phosphotransferase) domain 1"/>
    <property type="match status" value="1"/>
</dbReference>
<protein>
    <recommendedName>
        <fullName evidence="1">non-specific serine/threonine protein kinase</fullName>
        <ecNumber evidence="1">2.7.11.1</ecNumber>
    </recommendedName>
</protein>
<dbReference type="SMART" id="SM00220">
    <property type="entry name" value="S_TKc"/>
    <property type="match status" value="1"/>
</dbReference>
<dbReference type="OrthoDB" id="9788659at2"/>
<dbReference type="Proteomes" id="UP000323521">
    <property type="component" value="Chromosome"/>
</dbReference>
<dbReference type="PANTHER" id="PTHR43289">
    <property type="entry name" value="MITOGEN-ACTIVATED PROTEIN KINASE KINASE KINASE 20-RELATED"/>
    <property type="match status" value="1"/>
</dbReference>
<dbReference type="RefSeq" id="WP_148133912.1">
    <property type="nucleotide sequence ID" value="NZ_CP017634.1"/>
</dbReference>
<dbReference type="InterPro" id="IPR005543">
    <property type="entry name" value="PASTA_dom"/>
</dbReference>
<keyword evidence="2" id="KW-0723">Serine/threonine-protein kinase</keyword>
<name>A0A3G1KQE2_FORW1</name>
<comment type="catalytic activity">
    <reaction evidence="7">
        <text>L-threonyl-[protein] + ATP = O-phospho-L-threonyl-[protein] + ADP + H(+)</text>
        <dbReference type="Rhea" id="RHEA:46608"/>
        <dbReference type="Rhea" id="RHEA-COMP:11060"/>
        <dbReference type="Rhea" id="RHEA-COMP:11605"/>
        <dbReference type="ChEBI" id="CHEBI:15378"/>
        <dbReference type="ChEBI" id="CHEBI:30013"/>
        <dbReference type="ChEBI" id="CHEBI:30616"/>
        <dbReference type="ChEBI" id="CHEBI:61977"/>
        <dbReference type="ChEBI" id="CHEBI:456216"/>
        <dbReference type="EC" id="2.7.11.1"/>
    </reaction>
</comment>
<dbReference type="FunFam" id="1.10.510.10:FF:000021">
    <property type="entry name" value="Serine/threonine protein kinase"/>
    <property type="match status" value="1"/>
</dbReference>
<keyword evidence="6" id="KW-0067">ATP-binding</keyword>
<feature type="domain" description="PASTA" evidence="11">
    <location>
        <begin position="476"/>
        <end position="545"/>
    </location>
</feature>
<evidence type="ECO:0000256" key="3">
    <source>
        <dbReference type="ARBA" id="ARBA00022679"/>
    </source>
</evidence>
<sequence>MIGKLFGNRYEVKEKLGAGGMSIVYKGLDTLLNRMVTIKVLREQYASDEDFVRRFRREAQSVASLSHINIVSIFDVGFEGDLHYLVMEFVEGQNLKEYIKQKGKLPVSEAVPLAMQILDALEHAHEHGVVHRDIKPHNILLTKNGRIKVTDFGIARAASETTVTYTGTIVGSVHYISPEQAKGITIGSKSDIYSAGVVLYEMLTGQLPFTGDSPIAIALQHIQNEPQSPSALVKEIPEELSQVVLTAMEKDPESRYQTAREMRYDLEKIYFGRANEINLIKSQRGESEDTVEIPAVGGVENYHRRRRKLKPKSKWGLIGAAVLLFLLVIWAGYSGLINFLNVEETTVPDVEGKSLVEAKAQLEEAGLKYSIAARTNHPTIEKDHVITQSLTAGDTVKKNRIVDLTVSEGPKQTTVPDVVGSVRRDAEVDISNHNLKSSSAEEFSPDVPLDHVISQDPEGGEEVAEGTTVSLVISKGPEPVYLSMPNLLGQTLDDAKKTLTDNGLKSGKVDQKESDEYFAWQVISQSVEKETQIQQGSTVDLVVSTGPGPSPQTFHVVYADIPDDGEQHRVQILVADKKDTRYEYDQMHQAGDLVDQYVQVYGTGKVEIFLDGKSVYSKDVP</sequence>
<feature type="transmembrane region" description="Helical" evidence="9">
    <location>
        <begin position="315"/>
        <end position="333"/>
    </location>
</feature>
<feature type="domain" description="PASTA" evidence="11">
    <location>
        <begin position="341"/>
        <end position="408"/>
    </location>
</feature>
<dbReference type="FunFam" id="3.30.200.20:FF:000035">
    <property type="entry name" value="Serine/threonine protein kinase Stk1"/>
    <property type="match status" value="1"/>
</dbReference>
<dbReference type="CDD" id="cd06577">
    <property type="entry name" value="PASTA_pknB"/>
    <property type="match status" value="3"/>
</dbReference>
<evidence type="ECO:0000256" key="5">
    <source>
        <dbReference type="ARBA" id="ARBA00022777"/>
    </source>
</evidence>
<dbReference type="PROSITE" id="PS51178">
    <property type="entry name" value="PASTA"/>
    <property type="match status" value="3"/>
</dbReference>
<dbReference type="Pfam" id="PF03793">
    <property type="entry name" value="PASTA"/>
    <property type="match status" value="3"/>
</dbReference>
<dbReference type="PROSITE" id="PS00108">
    <property type="entry name" value="PROTEIN_KINASE_ST"/>
    <property type="match status" value="1"/>
</dbReference>
<feature type="domain" description="PASTA" evidence="11">
    <location>
        <begin position="409"/>
        <end position="475"/>
    </location>
</feature>
<dbReference type="InterPro" id="IPR008271">
    <property type="entry name" value="Ser/Thr_kinase_AS"/>
</dbReference>
<keyword evidence="9" id="KW-0472">Membrane</keyword>
<dbReference type="SUPFAM" id="SSF56112">
    <property type="entry name" value="Protein kinase-like (PK-like)"/>
    <property type="match status" value="1"/>
</dbReference>